<gene>
    <name evidence="1" type="ORF">MSG28_009898</name>
</gene>
<reference evidence="1 2" key="1">
    <citation type="journal article" date="2022" name="Genome Biol. Evol.">
        <title>The Spruce Budworm Genome: Reconstructing the Evolutionary History of Antifreeze Proteins.</title>
        <authorList>
            <person name="Beliveau C."/>
            <person name="Gagne P."/>
            <person name="Picq S."/>
            <person name="Vernygora O."/>
            <person name="Keeling C.I."/>
            <person name="Pinkney K."/>
            <person name="Doucet D."/>
            <person name="Wen F."/>
            <person name="Johnston J.S."/>
            <person name="Maaroufi H."/>
            <person name="Boyle B."/>
            <person name="Laroche J."/>
            <person name="Dewar K."/>
            <person name="Juretic N."/>
            <person name="Blackburn G."/>
            <person name="Nisole A."/>
            <person name="Brunet B."/>
            <person name="Brandao M."/>
            <person name="Lumley L."/>
            <person name="Duan J."/>
            <person name="Quan G."/>
            <person name="Lucarotti C.J."/>
            <person name="Roe A.D."/>
            <person name="Sperling F.A.H."/>
            <person name="Levesque R.C."/>
            <person name="Cusson M."/>
        </authorList>
    </citation>
    <scope>NUCLEOTIDE SEQUENCE [LARGE SCALE GENOMIC DNA]</scope>
    <source>
        <strain evidence="1">Glfc:IPQL:Cfum</strain>
    </source>
</reference>
<organism evidence="1 2">
    <name type="scientific">Choristoneura fumiferana</name>
    <name type="common">Spruce budworm moth</name>
    <name type="synonym">Archips fumiferana</name>
    <dbReference type="NCBI Taxonomy" id="7141"/>
    <lineage>
        <taxon>Eukaryota</taxon>
        <taxon>Metazoa</taxon>
        <taxon>Ecdysozoa</taxon>
        <taxon>Arthropoda</taxon>
        <taxon>Hexapoda</taxon>
        <taxon>Insecta</taxon>
        <taxon>Pterygota</taxon>
        <taxon>Neoptera</taxon>
        <taxon>Endopterygota</taxon>
        <taxon>Lepidoptera</taxon>
        <taxon>Glossata</taxon>
        <taxon>Ditrysia</taxon>
        <taxon>Tortricoidea</taxon>
        <taxon>Tortricidae</taxon>
        <taxon>Tortricinae</taxon>
        <taxon>Choristoneura</taxon>
    </lineage>
</organism>
<dbReference type="EMBL" id="CM046116">
    <property type="protein sequence ID" value="KAI8421992.1"/>
    <property type="molecule type" value="Genomic_DNA"/>
</dbReference>
<keyword evidence="2" id="KW-1185">Reference proteome</keyword>
<comment type="caution">
    <text evidence="1">The sequence shown here is derived from an EMBL/GenBank/DDBJ whole genome shotgun (WGS) entry which is preliminary data.</text>
</comment>
<evidence type="ECO:0000313" key="1">
    <source>
        <dbReference type="EMBL" id="KAI8421992.1"/>
    </source>
</evidence>
<proteinExistence type="predicted"/>
<protein>
    <submittedName>
        <fullName evidence="1">Uncharacterized protein</fullName>
    </submittedName>
</protein>
<evidence type="ECO:0000313" key="2">
    <source>
        <dbReference type="Proteomes" id="UP001064048"/>
    </source>
</evidence>
<sequence>MAIVQVGLLMVHIQRQAKRGRVVKKNCDSTARDPSERIVIMPHFQIQTNLPRSKIPQDFVYKSVPILAKILDKPVELCVVSVVPDLIMSFAGTTEPFAISSLLSIGHLGVEENKKHSKALSELVEKELGIPANRMYIQFQDEKKANVGYQGTTFETIWK</sequence>
<name>A0ACC0JD22_CHOFU</name>
<accession>A0ACC0JD22</accession>
<dbReference type="Proteomes" id="UP001064048">
    <property type="component" value="Chromosome 16"/>
</dbReference>